<evidence type="ECO:0000256" key="4">
    <source>
        <dbReference type="ARBA" id="ARBA00022692"/>
    </source>
</evidence>
<dbReference type="PANTHER" id="PTHR12428:SF65">
    <property type="entry name" value="CYTOCHROME C OXIDASE ASSEMBLY PROTEIN COX18, MITOCHONDRIAL"/>
    <property type="match status" value="1"/>
</dbReference>
<feature type="domain" description="Membrane insertase YidC/Oxa/ALB C-terminal" evidence="15">
    <location>
        <begin position="30"/>
        <end position="248"/>
    </location>
</feature>
<comment type="function">
    <text evidence="7">Required for the insertion and/or proper folding and/or complex formation of integral membrane proteins into the membrane. Involved in integration of membrane proteins that insert both dependently and independently of the Sec translocase complex, as well as at least some lipoproteins. Aids folding of multispanning membrane proteins.</text>
</comment>
<keyword evidence="6 14" id="KW-0472">Membrane</keyword>
<dbReference type="KEGG" id="cfc:CFLV_12085"/>
<dbReference type="RefSeq" id="WP_075730730.1">
    <property type="nucleotide sequence ID" value="NZ_BJNB01000043.1"/>
</dbReference>
<protein>
    <recommendedName>
        <fullName evidence="3">Membrane protein insertase YidC</fullName>
    </recommendedName>
    <alternativeName>
        <fullName evidence="11">Foldase YidC</fullName>
    </alternativeName>
    <alternativeName>
        <fullName evidence="10">Membrane integrase YidC</fullName>
    </alternativeName>
    <alternativeName>
        <fullName evidence="9">Membrane protein YidC</fullName>
    </alternativeName>
</protein>
<dbReference type="Proteomes" id="UP000315353">
    <property type="component" value="Unassembled WGS sequence"/>
</dbReference>
<dbReference type="Proteomes" id="UP000185479">
    <property type="component" value="Chromosome"/>
</dbReference>
<evidence type="ECO:0000256" key="3">
    <source>
        <dbReference type="ARBA" id="ARBA00015325"/>
    </source>
</evidence>
<feature type="transmembrane region" description="Helical" evidence="14">
    <location>
        <begin position="226"/>
        <end position="248"/>
    </location>
</feature>
<organism evidence="16 18">
    <name type="scientific">Corynebacterium flavescens</name>
    <dbReference type="NCBI Taxonomy" id="28028"/>
    <lineage>
        <taxon>Bacteria</taxon>
        <taxon>Bacillati</taxon>
        <taxon>Actinomycetota</taxon>
        <taxon>Actinomycetes</taxon>
        <taxon>Mycobacteriales</taxon>
        <taxon>Corynebacteriaceae</taxon>
        <taxon>Corynebacterium</taxon>
    </lineage>
</organism>
<evidence type="ECO:0000259" key="15">
    <source>
        <dbReference type="Pfam" id="PF02096"/>
    </source>
</evidence>
<evidence type="ECO:0000256" key="13">
    <source>
        <dbReference type="SAM" id="MobiDB-lite"/>
    </source>
</evidence>
<evidence type="ECO:0000313" key="17">
    <source>
        <dbReference type="EMBL" id="GEB98634.1"/>
    </source>
</evidence>
<dbReference type="GO" id="GO:0016020">
    <property type="term" value="C:membrane"/>
    <property type="evidence" value="ECO:0007669"/>
    <property type="project" value="UniProtKB-SubCell"/>
</dbReference>
<comment type="subunit">
    <text evidence="8">Interacts with the Sec translocase complex via SecD. Specifically interacts with transmembrane segments of nascent integral membrane proteins during membrane integration.</text>
</comment>
<evidence type="ECO:0000256" key="2">
    <source>
        <dbReference type="ARBA" id="ARBA00010527"/>
    </source>
</evidence>
<dbReference type="EMBL" id="BJNB01000043">
    <property type="protein sequence ID" value="GEB98634.1"/>
    <property type="molecule type" value="Genomic_DNA"/>
</dbReference>
<evidence type="ECO:0000256" key="5">
    <source>
        <dbReference type="ARBA" id="ARBA00022989"/>
    </source>
</evidence>
<evidence type="ECO:0000256" key="7">
    <source>
        <dbReference type="ARBA" id="ARBA00025034"/>
    </source>
</evidence>
<dbReference type="GeneID" id="82881405"/>
<evidence type="ECO:0000256" key="6">
    <source>
        <dbReference type="ARBA" id="ARBA00023136"/>
    </source>
</evidence>
<dbReference type="PANTHER" id="PTHR12428">
    <property type="entry name" value="OXA1"/>
    <property type="match status" value="1"/>
</dbReference>
<dbReference type="STRING" id="28028.CFLV_12085"/>
<sequence length="333" mass="38154">MLTIFMYPVSGIMKLWHLLIANLVDDSVGWLISIVLLVLTVRGLIAPLNWISVRSARLAVLMRPRNRDIDQRIEKATTAEEMAALMREREELAKEFGYRPAAGCVPPLIMIPVFIGLYQVLLRMARVNMHVDSIGLLNPQDIASFRASTFLGVPITDFARDHFSLITPLLIAAIAFTVINTGISIFRGFLTTQFDQKANRRIFWFMLAVLFFVPWLLWHVAQTGPIPVAIIFYWGCAYLFSLVQTIVFELIMLKRYPLPDLVHELRRESITRWRNKESTPKLSREQKKEKALLQVEARKILREAKTAAKQETKTEVQTEPKLNNPPEEPKASD</sequence>
<evidence type="ECO:0000256" key="14">
    <source>
        <dbReference type="SAM" id="Phobius"/>
    </source>
</evidence>
<comment type="subcellular location">
    <subcellularLocation>
        <location evidence="1 12">Membrane</location>
        <topology evidence="1 12">Multi-pass membrane protein</topology>
    </subcellularLocation>
</comment>
<keyword evidence="5 14" id="KW-1133">Transmembrane helix</keyword>
<name>A0A1L7CPS4_CORFL</name>
<reference evidence="16 18" key="1">
    <citation type="submission" date="2014-08" db="EMBL/GenBank/DDBJ databases">
        <title>Complete genome sequence of Corynebacterium flavescens OJ8(T)(=DSM 20296(T)), isolated from cheese.</title>
        <authorList>
            <person name="Ruckert C."/>
            <person name="Albersmeier A."/>
            <person name="Winkler A."/>
            <person name="Kalinowski J."/>
        </authorList>
    </citation>
    <scope>NUCLEOTIDE SEQUENCE [LARGE SCALE GENOMIC DNA]</scope>
    <source>
        <strain evidence="16 18">OJ8</strain>
    </source>
</reference>
<feature type="region of interest" description="Disordered" evidence="13">
    <location>
        <begin position="305"/>
        <end position="333"/>
    </location>
</feature>
<evidence type="ECO:0000256" key="9">
    <source>
        <dbReference type="ARBA" id="ARBA00031538"/>
    </source>
</evidence>
<evidence type="ECO:0000313" key="16">
    <source>
        <dbReference type="EMBL" id="APT87819.1"/>
    </source>
</evidence>
<feature type="transmembrane region" description="Helical" evidence="14">
    <location>
        <begin position="96"/>
        <end position="121"/>
    </location>
</feature>
<comment type="similarity">
    <text evidence="2">Belongs to the OXA1/ALB3/YidC family. Type 1 subfamily.</text>
</comment>
<dbReference type="NCBIfam" id="TIGR03592">
    <property type="entry name" value="yidC_oxa1_cterm"/>
    <property type="match status" value="1"/>
</dbReference>
<proteinExistence type="inferred from homology"/>
<feature type="transmembrane region" description="Helical" evidence="14">
    <location>
        <begin position="202"/>
        <end position="220"/>
    </location>
</feature>
<dbReference type="Pfam" id="PF02096">
    <property type="entry name" value="60KD_IMP"/>
    <property type="match status" value="1"/>
</dbReference>
<gene>
    <name evidence="17" type="ORF">CFL01nite_21290</name>
    <name evidence="16" type="ORF">CFLV_12085</name>
</gene>
<evidence type="ECO:0000256" key="12">
    <source>
        <dbReference type="RuleBase" id="RU003945"/>
    </source>
</evidence>
<reference evidence="17 19" key="2">
    <citation type="submission" date="2019-06" db="EMBL/GenBank/DDBJ databases">
        <title>Whole genome shotgun sequence of Corynebacterium flavescens NBRC 14136.</title>
        <authorList>
            <person name="Hosoyama A."/>
            <person name="Uohara A."/>
            <person name="Ohji S."/>
            <person name="Ichikawa N."/>
        </authorList>
    </citation>
    <scope>NUCLEOTIDE SEQUENCE [LARGE SCALE GENOMIC DNA]</scope>
    <source>
        <strain evidence="17 19">NBRC 14136</strain>
    </source>
</reference>
<evidence type="ECO:0000313" key="18">
    <source>
        <dbReference type="Proteomes" id="UP000185479"/>
    </source>
</evidence>
<evidence type="ECO:0000256" key="8">
    <source>
        <dbReference type="ARBA" id="ARBA00026028"/>
    </source>
</evidence>
<keyword evidence="18" id="KW-1185">Reference proteome</keyword>
<dbReference type="GO" id="GO:0051205">
    <property type="term" value="P:protein insertion into membrane"/>
    <property type="evidence" value="ECO:0007669"/>
    <property type="project" value="TreeGrafter"/>
</dbReference>
<evidence type="ECO:0000256" key="1">
    <source>
        <dbReference type="ARBA" id="ARBA00004141"/>
    </source>
</evidence>
<evidence type="ECO:0000256" key="11">
    <source>
        <dbReference type="ARBA" id="ARBA00033342"/>
    </source>
</evidence>
<dbReference type="GO" id="GO:0032977">
    <property type="term" value="F:membrane insertase activity"/>
    <property type="evidence" value="ECO:0007669"/>
    <property type="project" value="InterPro"/>
</dbReference>
<feature type="transmembrane region" description="Helical" evidence="14">
    <location>
        <begin position="30"/>
        <end position="53"/>
    </location>
</feature>
<evidence type="ECO:0000256" key="10">
    <source>
        <dbReference type="ARBA" id="ARBA00033245"/>
    </source>
</evidence>
<keyword evidence="4 12" id="KW-0812">Transmembrane</keyword>
<feature type="transmembrane region" description="Helical" evidence="14">
    <location>
        <begin position="165"/>
        <end position="190"/>
    </location>
</feature>
<dbReference type="InterPro" id="IPR028055">
    <property type="entry name" value="YidC/Oxa/ALB_C"/>
</dbReference>
<dbReference type="AlphaFoldDB" id="A0A1L7CPS4"/>
<accession>A0A1L7CPS4</accession>
<dbReference type="EMBL" id="CP009246">
    <property type="protein sequence ID" value="APT87819.1"/>
    <property type="molecule type" value="Genomic_DNA"/>
</dbReference>
<evidence type="ECO:0000313" key="19">
    <source>
        <dbReference type="Proteomes" id="UP000315353"/>
    </source>
</evidence>
<dbReference type="InterPro" id="IPR001708">
    <property type="entry name" value="YidC/ALB3/OXA1/COX18"/>
</dbReference>
<feature type="compositionally biased region" description="Basic and acidic residues" evidence="13">
    <location>
        <begin position="305"/>
        <end position="318"/>
    </location>
</feature>
<dbReference type="OrthoDB" id="9780552at2"/>